<evidence type="ECO:0000313" key="3">
    <source>
        <dbReference type="Proteomes" id="UP000825935"/>
    </source>
</evidence>
<dbReference type="SUPFAM" id="SSF56112">
    <property type="entry name" value="Protein kinase-like (PK-like)"/>
    <property type="match status" value="1"/>
</dbReference>
<dbReference type="AlphaFoldDB" id="A0A8T2VCD9"/>
<gene>
    <name evidence="2" type="ORF">KP509_02G042900</name>
</gene>
<feature type="region of interest" description="Disordered" evidence="1">
    <location>
        <begin position="93"/>
        <end position="117"/>
    </location>
</feature>
<dbReference type="OrthoDB" id="2013020at2759"/>
<sequence length="531" mass="58808">MRACLSTSQTDGTEESLRRIVKAISTVKVAAIQDGSLLTDQIVSKIIRRKQGLQAVRKSEVQVSSHVESSLHEITKSPSTHIESDQLLFPLPLPPGYKPTNDPRKPPSTRSKSPIKSHFECSSKKVPVAEFNTICSIQRRRLECDGSRISCGTTINKNDNDFCSEFSFGRSSTDRLSGSIKFFVLTETCSPGSPTSFSTTLSDLRSTGSVSSSSGSSSVYVHSLSDLPAESLVDGNISEIDIDPPSAAIPSHMSAVNLNSASVKIPSVELRRFFKRTARVPSNKLFEGAGGPFLKVFLEEKKLNVAMTSMKTRLKTGRLNLKDDAQKHNIGYIMFNDIGDQSMKDFVEDLEKGFGWSVRLKIAIGIVDGLSYLLEAMPNHVAHTELTMDNVRLDSSLNVKLLDFVLPSSNTLLSKDRQRKKLIRSLGIMLLHIFGFADYCKDNQSINSLRQVVSRYNKTYPQEHSMTVIDLATKCLAANDSRCFPIAEVARVLHEFSPPPIKRNPNNRCKTLEEKQDQFVAPLQEPHLQGD</sequence>
<comment type="caution">
    <text evidence="2">The sequence shown here is derived from an EMBL/GenBank/DDBJ whole genome shotgun (WGS) entry which is preliminary data.</text>
</comment>
<dbReference type="InterPro" id="IPR011009">
    <property type="entry name" value="Kinase-like_dom_sf"/>
</dbReference>
<dbReference type="Proteomes" id="UP000825935">
    <property type="component" value="Chromosome 2"/>
</dbReference>
<accession>A0A8T2VCD9</accession>
<reference evidence="2" key="1">
    <citation type="submission" date="2021-08" db="EMBL/GenBank/DDBJ databases">
        <title>WGS assembly of Ceratopteris richardii.</title>
        <authorList>
            <person name="Marchant D.B."/>
            <person name="Chen G."/>
            <person name="Jenkins J."/>
            <person name="Shu S."/>
            <person name="Leebens-Mack J."/>
            <person name="Grimwood J."/>
            <person name="Schmutz J."/>
            <person name="Soltis P."/>
            <person name="Soltis D."/>
            <person name="Chen Z.-H."/>
        </authorList>
    </citation>
    <scope>NUCLEOTIDE SEQUENCE</scope>
    <source>
        <strain evidence="2">Whitten #5841</strain>
        <tissue evidence="2">Leaf</tissue>
    </source>
</reference>
<dbReference type="Gene3D" id="1.10.510.10">
    <property type="entry name" value="Transferase(Phosphotransferase) domain 1"/>
    <property type="match status" value="1"/>
</dbReference>
<name>A0A8T2VCD9_CERRI</name>
<proteinExistence type="predicted"/>
<evidence type="ECO:0000256" key="1">
    <source>
        <dbReference type="SAM" id="MobiDB-lite"/>
    </source>
</evidence>
<keyword evidence="3" id="KW-1185">Reference proteome</keyword>
<dbReference type="EMBL" id="CM035407">
    <property type="protein sequence ID" value="KAH7443636.1"/>
    <property type="molecule type" value="Genomic_DNA"/>
</dbReference>
<protein>
    <recommendedName>
        <fullName evidence="4">Protein kinase domain-containing protein</fullName>
    </recommendedName>
</protein>
<evidence type="ECO:0008006" key="4">
    <source>
        <dbReference type="Google" id="ProtNLM"/>
    </source>
</evidence>
<evidence type="ECO:0000313" key="2">
    <source>
        <dbReference type="EMBL" id="KAH7443636.1"/>
    </source>
</evidence>
<organism evidence="2 3">
    <name type="scientific">Ceratopteris richardii</name>
    <name type="common">Triangle waterfern</name>
    <dbReference type="NCBI Taxonomy" id="49495"/>
    <lineage>
        <taxon>Eukaryota</taxon>
        <taxon>Viridiplantae</taxon>
        <taxon>Streptophyta</taxon>
        <taxon>Embryophyta</taxon>
        <taxon>Tracheophyta</taxon>
        <taxon>Polypodiopsida</taxon>
        <taxon>Polypodiidae</taxon>
        <taxon>Polypodiales</taxon>
        <taxon>Pteridineae</taxon>
        <taxon>Pteridaceae</taxon>
        <taxon>Parkerioideae</taxon>
        <taxon>Ceratopteris</taxon>
    </lineage>
</organism>